<evidence type="ECO:0008006" key="10">
    <source>
        <dbReference type="Google" id="ProtNLM"/>
    </source>
</evidence>
<evidence type="ECO:0000256" key="6">
    <source>
        <dbReference type="SAM" id="Phobius"/>
    </source>
</evidence>
<keyword evidence="5 6" id="KW-0472">Membrane</keyword>
<evidence type="ECO:0000256" key="2">
    <source>
        <dbReference type="ARBA" id="ARBA00010199"/>
    </source>
</evidence>
<dbReference type="Proteomes" id="UP001165085">
    <property type="component" value="Unassembled WGS sequence"/>
</dbReference>
<keyword evidence="9" id="KW-1185">Reference proteome</keyword>
<feature type="transmembrane region" description="Helical" evidence="6">
    <location>
        <begin position="202"/>
        <end position="225"/>
    </location>
</feature>
<dbReference type="InterPro" id="IPR002528">
    <property type="entry name" value="MATE_fam"/>
</dbReference>
<feature type="signal peptide" evidence="7">
    <location>
        <begin position="1"/>
        <end position="21"/>
    </location>
</feature>
<dbReference type="PANTHER" id="PTHR42893:SF46">
    <property type="entry name" value="PROTEIN DETOXIFICATION 44, CHLOROPLASTIC"/>
    <property type="match status" value="1"/>
</dbReference>
<sequence length="524" mass="55195">MKHNMPLALSMIQMIFAATSATAFLQIPAQNPATNLRTSTIPAPYTKGLLRSYSNDNDNDNDNNDRQIQSDLISLSLPTLATLSIDPLLSFTDTYFASYADSLQAFSVDNLASVATAAPAVNFVLFLFNGVLGTSVVPSVVSRERGSLLSSSSSSSSDLPPSNSAQLTLRISFQSGLIIALAALPILYLLPNPQITLLPQLLPILTVRALTLPFTFSLTTSLSILRGYLDTKTPFKVLAGLGVLNLTLSYALTHYFSSSISGGLAVISATCLCEILGSYLIYRNLLSASILPPSFPFSPAPKTDGVINSVVKRGTSSSFVRSFLLQSFILSIAYVTSHSSGDPAAISSHQVACLIWFLSSFAVDAIGSAAQTMVAEEIGREGDPKFTADKALQLGVKAGLMLSLLTGGFCYGLGGVEALTHGNAAVMEGVASVLPVVVLCQPLNGAVFVADGVLQGANEFDFEAKAMAVSVLLATAFIALAESQGWQGTTLQHVWEGLALLQVSRGAITLARIKGIGFVQSCFI</sequence>
<feature type="transmembrane region" description="Helical" evidence="6">
    <location>
        <begin position="171"/>
        <end position="190"/>
    </location>
</feature>
<dbReference type="GO" id="GO:0016020">
    <property type="term" value="C:membrane"/>
    <property type="evidence" value="ECO:0007669"/>
    <property type="project" value="UniProtKB-SubCell"/>
</dbReference>
<dbReference type="EMBL" id="BRXY01000311">
    <property type="protein sequence ID" value="GMH86259.1"/>
    <property type="molecule type" value="Genomic_DNA"/>
</dbReference>
<gene>
    <name evidence="8" type="ORF">TrST_g6904</name>
</gene>
<evidence type="ECO:0000256" key="4">
    <source>
        <dbReference type="ARBA" id="ARBA00022989"/>
    </source>
</evidence>
<evidence type="ECO:0000256" key="1">
    <source>
        <dbReference type="ARBA" id="ARBA00004141"/>
    </source>
</evidence>
<keyword evidence="7" id="KW-0732">Signal</keyword>
<organism evidence="8 9">
    <name type="scientific">Triparma strigata</name>
    <dbReference type="NCBI Taxonomy" id="1606541"/>
    <lineage>
        <taxon>Eukaryota</taxon>
        <taxon>Sar</taxon>
        <taxon>Stramenopiles</taxon>
        <taxon>Ochrophyta</taxon>
        <taxon>Bolidophyceae</taxon>
        <taxon>Parmales</taxon>
        <taxon>Triparmaceae</taxon>
        <taxon>Triparma</taxon>
    </lineage>
</organism>
<keyword evidence="4 6" id="KW-1133">Transmembrane helix</keyword>
<feature type="transmembrane region" description="Helical" evidence="6">
    <location>
        <begin position="262"/>
        <end position="282"/>
    </location>
</feature>
<dbReference type="GO" id="GO:0042910">
    <property type="term" value="F:xenobiotic transmembrane transporter activity"/>
    <property type="evidence" value="ECO:0007669"/>
    <property type="project" value="InterPro"/>
</dbReference>
<dbReference type="PANTHER" id="PTHR42893">
    <property type="entry name" value="PROTEIN DETOXIFICATION 44, CHLOROPLASTIC-RELATED"/>
    <property type="match status" value="1"/>
</dbReference>
<dbReference type="OrthoDB" id="199000at2759"/>
<protein>
    <recommendedName>
        <fullName evidence="10">Protein DETOXIFICATION</fullName>
    </recommendedName>
</protein>
<dbReference type="Pfam" id="PF01554">
    <property type="entry name" value="MatE"/>
    <property type="match status" value="1"/>
</dbReference>
<keyword evidence="3 6" id="KW-0812">Transmembrane</keyword>
<accession>A0A9W7BG80</accession>
<evidence type="ECO:0000256" key="5">
    <source>
        <dbReference type="ARBA" id="ARBA00023136"/>
    </source>
</evidence>
<evidence type="ECO:0000256" key="7">
    <source>
        <dbReference type="SAM" id="SignalP"/>
    </source>
</evidence>
<name>A0A9W7BG80_9STRA</name>
<dbReference type="GO" id="GO:0015297">
    <property type="term" value="F:antiporter activity"/>
    <property type="evidence" value="ECO:0007669"/>
    <property type="project" value="InterPro"/>
</dbReference>
<comment type="caution">
    <text evidence="8">The sequence shown here is derived from an EMBL/GenBank/DDBJ whole genome shotgun (WGS) entry which is preliminary data.</text>
</comment>
<evidence type="ECO:0000313" key="9">
    <source>
        <dbReference type="Proteomes" id="UP001165085"/>
    </source>
</evidence>
<dbReference type="AlphaFoldDB" id="A0A9W7BG80"/>
<evidence type="ECO:0000256" key="3">
    <source>
        <dbReference type="ARBA" id="ARBA00022692"/>
    </source>
</evidence>
<evidence type="ECO:0000313" key="8">
    <source>
        <dbReference type="EMBL" id="GMH86259.1"/>
    </source>
</evidence>
<reference evidence="9" key="1">
    <citation type="journal article" date="2023" name="Commun. Biol.">
        <title>Genome analysis of Parmales, the sister group of diatoms, reveals the evolutionary specialization of diatoms from phago-mixotrophs to photoautotrophs.</title>
        <authorList>
            <person name="Ban H."/>
            <person name="Sato S."/>
            <person name="Yoshikawa S."/>
            <person name="Yamada K."/>
            <person name="Nakamura Y."/>
            <person name="Ichinomiya M."/>
            <person name="Sato N."/>
            <person name="Blanc-Mathieu R."/>
            <person name="Endo H."/>
            <person name="Kuwata A."/>
            <person name="Ogata H."/>
        </authorList>
    </citation>
    <scope>NUCLEOTIDE SEQUENCE [LARGE SCALE GENOMIC DNA]</scope>
    <source>
        <strain evidence="9">NIES 3701</strain>
    </source>
</reference>
<feature type="transmembrane region" description="Helical" evidence="6">
    <location>
        <begin position="237"/>
        <end position="256"/>
    </location>
</feature>
<proteinExistence type="inferred from homology"/>
<feature type="transmembrane region" description="Helical" evidence="6">
    <location>
        <begin position="120"/>
        <end position="141"/>
    </location>
</feature>
<comment type="similarity">
    <text evidence="2">Belongs to the multi antimicrobial extrusion (MATE) (TC 2.A.66.1) family.</text>
</comment>
<feature type="chain" id="PRO_5040831129" description="Protein DETOXIFICATION" evidence="7">
    <location>
        <begin position="22"/>
        <end position="524"/>
    </location>
</feature>
<comment type="subcellular location">
    <subcellularLocation>
        <location evidence="1">Membrane</location>
        <topology evidence="1">Multi-pass membrane protein</topology>
    </subcellularLocation>
</comment>
<dbReference type="InterPro" id="IPR044644">
    <property type="entry name" value="DinF-like"/>
</dbReference>